<evidence type="ECO:0000313" key="4">
    <source>
        <dbReference type="Proteomes" id="UP000663842"/>
    </source>
</evidence>
<feature type="region of interest" description="Disordered" evidence="1">
    <location>
        <begin position="29"/>
        <end position="75"/>
    </location>
</feature>
<gene>
    <name evidence="3" type="ORF">UXM345_LOCUS6575</name>
    <name evidence="2" type="ORF">XDN619_LOCUS36064</name>
</gene>
<evidence type="ECO:0000313" key="2">
    <source>
        <dbReference type="EMBL" id="CAF2260274.1"/>
    </source>
</evidence>
<evidence type="ECO:0000256" key="1">
    <source>
        <dbReference type="SAM" id="MobiDB-lite"/>
    </source>
</evidence>
<comment type="caution">
    <text evidence="3">The sequence shown here is derived from an EMBL/GenBank/DDBJ whole genome shotgun (WGS) entry which is preliminary data.</text>
</comment>
<reference evidence="3" key="1">
    <citation type="submission" date="2021-02" db="EMBL/GenBank/DDBJ databases">
        <authorList>
            <person name="Nowell W R."/>
        </authorList>
    </citation>
    <scope>NUCLEOTIDE SEQUENCE</scope>
</reference>
<feature type="compositionally biased region" description="Basic and acidic residues" evidence="1">
    <location>
        <begin position="65"/>
        <end position="75"/>
    </location>
</feature>
<dbReference type="EMBL" id="CAJOBF010000524">
    <property type="protein sequence ID" value="CAF3830608.1"/>
    <property type="molecule type" value="Genomic_DNA"/>
</dbReference>
<feature type="compositionally biased region" description="Polar residues" evidence="1">
    <location>
        <begin position="29"/>
        <end position="45"/>
    </location>
</feature>
<name>A0A819DM06_9BILA</name>
<dbReference type="Proteomes" id="UP000663887">
    <property type="component" value="Unassembled WGS sequence"/>
</dbReference>
<sequence length="100" mass="12102">MDEKYRTFDRMKLEELHRLYREQCDTMASNKNSSTTMSFTSNITLDKTHPMLEEEEEDSYENETNADREQETKDEQTWKLLIQTYQDHVNQLELQKKTES</sequence>
<protein>
    <submittedName>
        <fullName evidence="3">Uncharacterized protein</fullName>
    </submittedName>
</protein>
<evidence type="ECO:0000313" key="3">
    <source>
        <dbReference type="EMBL" id="CAF3830608.1"/>
    </source>
</evidence>
<dbReference type="AlphaFoldDB" id="A0A819DM06"/>
<dbReference type="EMBL" id="CAJNRG010018593">
    <property type="protein sequence ID" value="CAF2260274.1"/>
    <property type="molecule type" value="Genomic_DNA"/>
</dbReference>
<accession>A0A819DM06</accession>
<dbReference type="Proteomes" id="UP000663842">
    <property type="component" value="Unassembled WGS sequence"/>
</dbReference>
<proteinExistence type="predicted"/>
<organism evidence="3 4">
    <name type="scientific">Rotaria magnacalcarata</name>
    <dbReference type="NCBI Taxonomy" id="392030"/>
    <lineage>
        <taxon>Eukaryota</taxon>
        <taxon>Metazoa</taxon>
        <taxon>Spiralia</taxon>
        <taxon>Gnathifera</taxon>
        <taxon>Rotifera</taxon>
        <taxon>Eurotatoria</taxon>
        <taxon>Bdelloidea</taxon>
        <taxon>Philodinida</taxon>
        <taxon>Philodinidae</taxon>
        <taxon>Rotaria</taxon>
    </lineage>
</organism>